<comment type="caution">
    <text evidence="2">The sequence shown here is derived from an EMBL/GenBank/DDBJ whole genome shotgun (WGS) entry which is preliminary data.</text>
</comment>
<reference evidence="2 3" key="1">
    <citation type="submission" date="2019-09" db="EMBL/GenBank/DDBJ databases">
        <title>Bird 10,000 Genomes (B10K) Project - Family phase.</title>
        <authorList>
            <person name="Zhang G."/>
        </authorList>
    </citation>
    <scope>NUCLEOTIDE SEQUENCE [LARGE SCALE GENOMIC DNA]</scope>
    <source>
        <strain evidence="2">B10K-MSB-42743</strain>
        <tissue evidence="2">Heart</tissue>
    </source>
</reference>
<dbReference type="GO" id="GO:0000801">
    <property type="term" value="C:central element"/>
    <property type="evidence" value="ECO:0007669"/>
    <property type="project" value="TreeGrafter"/>
</dbReference>
<dbReference type="GO" id="GO:0010705">
    <property type="term" value="P:meiotic DNA double-strand break processing involved in reciprocal meiotic recombination"/>
    <property type="evidence" value="ECO:0007669"/>
    <property type="project" value="TreeGrafter"/>
</dbReference>
<protein>
    <submittedName>
        <fullName evidence="2">S6OS1 protein</fullName>
    </submittedName>
</protein>
<gene>
    <name evidence="2" type="primary">Six6os1</name>
    <name evidence="2" type="ORF">CRYSOU_R04075</name>
</gene>
<organism evidence="2 3">
    <name type="scientific">Crypturellus soui</name>
    <dbReference type="NCBI Taxonomy" id="458187"/>
    <lineage>
        <taxon>Eukaryota</taxon>
        <taxon>Metazoa</taxon>
        <taxon>Chordata</taxon>
        <taxon>Craniata</taxon>
        <taxon>Vertebrata</taxon>
        <taxon>Euteleostomi</taxon>
        <taxon>Archelosauria</taxon>
        <taxon>Archosauria</taxon>
        <taxon>Dinosauria</taxon>
        <taxon>Saurischia</taxon>
        <taxon>Theropoda</taxon>
        <taxon>Coelurosauria</taxon>
        <taxon>Aves</taxon>
        <taxon>Palaeognathae</taxon>
        <taxon>Tinamiformes</taxon>
        <taxon>Tinamidae</taxon>
        <taxon>Crypturellus</taxon>
    </lineage>
</organism>
<dbReference type="GO" id="GO:0007129">
    <property type="term" value="P:homologous chromosome pairing at meiosis"/>
    <property type="evidence" value="ECO:0007669"/>
    <property type="project" value="TreeGrafter"/>
</dbReference>
<feature type="region of interest" description="Disordered" evidence="1">
    <location>
        <begin position="41"/>
        <end position="69"/>
    </location>
</feature>
<dbReference type="GO" id="GO:0048477">
    <property type="term" value="P:oogenesis"/>
    <property type="evidence" value="ECO:0007669"/>
    <property type="project" value="TreeGrafter"/>
</dbReference>
<dbReference type="OrthoDB" id="8961345at2759"/>
<accession>A0A7K4KUD1</accession>
<proteinExistence type="predicted"/>
<dbReference type="Proteomes" id="UP000545332">
    <property type="component" value="Unassembled WGS sequence"/>
</dbReference>
<keyword evidence="3" id="KW-1185">Reference proteome</keyword>
<feature type="non-terminal residue" evidence="2">
    <location>
        <position position="1"/>
    </location>
</feature>
<dbReference type="GO" id="GO:0007283">
    <property type="term" value="P:spermatogenesis"/>
    <property type="evidence" value="ECO:0007669"/>
    <property type="project" value="TreeGrafter"/>
</dbReference>
<feature type="non-terminal residue" evidence="2">
    <location>
        <position position="131"/>
    </location>
</feature>
<dbReference type="PANTHER" id="PTHR35449:SF1">
    <property type="entry name" value="PROTEIN SIX6OS1"/>
    <property type="match status" value="1"/>
</dbReference>
<feature type="compositionally biased region" description="Polar residues" evidence="1">
    <location>
        <begin position="106"/>
        <end position="131"/>
    </location>
</feature>
<dbReference type="PANTHER" id="PTHR35449">
    <property type="entry name" value="PROTEIN SIX6OS1"/>
    <property type="match status" value="1"/>
</dbReference>
<evidence type="ECO:0000256" key="1">
    <source>
        <dbReference type="SAM" id="MobiDB-lite"/>
    </source>
</evidence>
<dbReference type="InterPro" id="IPR031380">
    <property type="entry name" value="SIX6OS1"/>
</dbReference>
<feature type="region of interest" description="Disordered" evidence="1">
    <location>
        <begin position="105"/>
        <end position="131"/>
    </location>
</feature>
<evidence type="ECO:0000313" key="2">
    <source>
        <dbReference type="EMBL" id="NWI20033.1"/>
    </source>
</evidence>
<sequence>IHNLGCEEATPKSPAFFSLLNFSQKSPGFNLFESSVFGAENSSDEAGENYSAGNSNPISPQKDIGNLFGKPENEDAFAFPFSSESSSHAFGDGKDDFSFTFAFGQDQRSSQSPSLKGFHSSLQNTKPFTFF</sequence>
<name>A0A7K4KUD1_9AVES</name>
<evidence type="ECO:0000313" key="3">
    <source>
        <dbReference type="Proteomes" id="UP000545332"/>
    </source>
</evidence>
<dbReference type="Pfam" id="PF15676">
    <property type="entry name" value="S6OS1"/>
    <property type="match status" value="1"/>
</dbReference>
<dbReference type="EMBL" id="VWPX01018281">
    <property type="protein sequence ID" value="NWI20033.1"/>
    <property type="molecule type" value="Genomic_DNA"/>
</dbReference>
<dbReference type="AlphaFoldDB" id="A0A7K4KUD1"/>